<evidence type="ECO:0000256" key="2">
    <source>
        <dbReference type="ARBA" id="ARBA00006704"/>
    </source>
</evidence>
<keyword evidence="13" id="KW-1003">Cell membrane</keyword>
<dbReference type="PANTHER" id="PTHR10031">
    <property type="entry name" value="ATP SYNTHASE LIPID-BINDING PROTEIN, MITOCHONDRIAL"/>
    <property type="match status" value="1"/>
</dbReference>
<keyword evidence="3 13" id="KW-0813">Transport</keyword>
<dbReference type="GO" id="GO:0005886">
    <property type="term" value="C:plasma membrane"/>
    <property type="evidence" value="ECO:0007669"/>
    <property type="project" value="UniProtKB-SubCell"/>
</dbReference>
<comment type="function">
    <text evidence="12 13">F(1)F(0) ATP synthase produces ATP from ADP in the presence of a proton or sodium gradient. F-type ATPases consist of two structural domains, F(1) containing the extramembraneous catalytic core and F(0) containing the membrane proton channel, linked together by a central stalk and a peripheral stalk. During catalysis, ATP synthesis in the catalytic domain of F(1) is coupled via a rotary mechanism of the central stalk subunits to proton translocation.</text>
</comment>
<dbReference type="OrthoDB" id="9810379at2"/>
<dbReference type="HAMAP" id="MF_01396">
    <property type="entry name" value="ATP_synth_c_bact"/>
    <property type="match status" value="1"/>
</dbReference>
<sequence length="73" mass="7203">MSLTAIGVGMAALAVVGGGLGIGIATSSAVKAVAQQPEADGKIMRNLLLGSALAEATAIYGFVLGILIIFMVK</sequence>
<evidence type="ECO:0000256" key="6">
    <source>
        <dbReference type="ARBA" id="ARBA00022781"/>
    </source>
</evidence>
<dbReference type="InterPro" id="IPR038662">
    <property type="entry name" value="ATP_synth_F0_csu_sf"/>
</dbReference>
<evidence type="ECO:0000256" key="11">
    <source>
        <dbReference type="ARBA" id="ARBA00023310"/>
    </source>
</evidence>
<reference evidence="15 16" key="1">
    <citation type="submission" date="2018-11" db="EMBL/GenBank/DDBJ databases">
        <title>Clostridium sp. nov., a member of the family Erysipelotrichaceae isolated from pig faeces.</title>
        <authorList>
            <person name="Chang Y.-H."/>
        </authorList>
    </citation>
    <scope>NUCLEOTIDE SEQUENCE [LARGE SCALE GENOMIC DNA]</scope>
    <source>
        <strain evidence="15 16">YH-panp20</strain>
    </source>
</reference>
<keyword evidence="6 13" id="KW-0375">Hydrogen ion transport</keyword>
<evidence type="ECO:0000259" key="14">
    <source>
        <dbReference type="Pfam" id="PF00137"/>
    </source>
</evidence>
<dbReference type="RefSeq" id="WP_128521024.1">
    <property type="nucleotide sequence ID" value="NZ_CAUWBR010000016.1"/>
</dbReference>
<dbReference type="SUPFAM" id="SSF81333">
    <property type="entry name" value="F1F0 ATP synthase subunit C"/>
    <property type="match status" value="1"/>
</dbReference>
<comment type="subcellular location">
    <subcellularLocation>
        <location evidence="13">Cell membrane</location>
        <topology evidence="13">Multi-pass membrane protein</topology>
    </subcellularLocation>
    <subcellularLocation>
        <location evidence="1">Membrane</location>
        <topology evidence="1">Multi-pass membrane protein</topology>
    </subcellularLocation>
</comment>
<dbReference type="GO" id="GO:0046933">
    <property type="term" value="F:proton-transporting ATP synthase activity, rotational mechanism"/>
    <property type="evidence" value="ECO:0007669"/>
    <property type="project" value="UniProtKB-UniRule"/>
</dbReference>
<name>A0A3N0HXD7_9FIRM</name>
<evidence type="ECO:0000256" key="9">
    <source>
        <dbReference type="ARBA" id="ARBA00023121"/>
    </source>
</evidence>
<comment type="similarity">
    <text evidence="2 13">Belongs to the ATPase C chain family.</text>
</comment>
<accession>A0A3N0HXD7</accession>
<feature type="site" description="Reversibly protonated during proton transport" evidence="13">
    <location>
        <position position="55"/>
    </location>
</feature>
<evidence type="ECO:0000256" key="8">
    <source>
        <dbReference type="ARBA" id="ARBA00023065"/>
    </source>
</evidence>
<keyword evidence="5 13" id="KW-0812">Transmembrane</keyword>
<dbReference type="EMBL" id="RJQC01000004">
    <property type="protein sequence ID" value="RNM29337.1"/>
    <property type="molecule type" value="Genomic_DNA"/>
</dbReference>
<organism evidence="15 16">
    <name type="scientific">Absicoccus porci</name>
    <dbReference type="NCBI Taxonomy" id="2486576"/>
    <lineage>
        <taxon>Bacteria</taxon>
        <taxon>Bacillati</taxon>
        <taxon>Bacillota</taxon>
        <taxon>Erysipelotrichia</taxon>
        <taxon>Erysipelotrichales</taxon>
        <taxon>Erysipelotrichaceae</taxon>
        <taxon>Absicoccus</taxon>
    </lineage>
</organism>
<keyword evidence="15" id="KW-0378">Hydrolase</keyword>
<keyword evidence="10 13" id="KW-0472">Membrane</keyword>
<dbReference type="PANTHER" id="PTHR10031:SF0">
    <property type="entry name" value="ATPASE PROTEIN 9"/>
    <property type="match status" value="1"/>
</dbReference>
<keyword evidence="11 13" id="KW-0066">ATP synthesis</keyword>
<evidence type="ECO:0000256" key="3">
    <source>
        <dbReference type="ARBA" id="ARBA00022448"/>
    </source>
</evidence>
<dbReference type="InterPro" id="IPR000454">
    <property type="entry name" value="ATP_synth_F0_csu"/>
</dbReference>
<feature type="domain" description="V-ATPase proteolipid subunit C-like" evidence="14">
    <location>
        <begin position="6"/>
        <end position="68"/>
    </location>
</feature>
<evidence type="ECO:0000256" key="13">
    <source>
        <dbReference type="HAMAP-Rule" id="MF_01396"/>
    </source>
</evidence>
<keyword evidence="9 13" id="KW-0446">Lipid-binding</keyword>
<dbReference type="Gene3D" id="1.20.20.10">
    <property type="entry name" value="F1F0 ATP synthase subunit C"/>
    <property type="match status" value="1"/>
</dbReference>
<comment type="caution">
    <text evidence="15">The sequence shown here is derived from an EMBL/GenBank/DDBJ whole genome shotgun (WGS) entry which is preliminary data.</text>
</comment>
<evidence type="ECO:0000256" key="12">
    <source>
        <dbReference type="ARBA" id="ARBA00025198"/>
    </source>
</evidence>
<evidence type="ECO:0000256" key="4">
    <source>
        <dbReference type="ARBA" id="ARBA00022547"/>
    </source>
</evidence>
<dbReference type="AlphaFoldDB" id="A0A3N0HXD7"/>
<keyword evidence="4 13" id="KW-0138">CF(0)</keyword>
<dbReference type="GO" id="GO:0033177">
    <property type="term" value="C:proton-transporting two-sector ATPase complex, proton-transporting domain"/>
    <property type="evidence" value="ECO:0007669"/>
    <property type="project" value="InterPro"/>
</dbReference>
<dbReference type="GO" id="GO:0016787">
    <property type="term" value="F:hydrolase activity"/>
    <property type="evidence" value="ECO:0007669"/>
    <property type="project" value="UniProtKB-KW"/>
</dbReference>
<protein>
    <recommendedName>
        <fullName evidence="13">ATP synthase subunit c</fullName>
    </recommendedName>
    <alternativeName>
        <fullName evidence="13">ATP synthase F(0) sector subunit c</fullName>
    </alternativeName>
    <alternativeName>
        <fullName evidence="13">F-type ATPase subunit c</fullName>
        <shortName evidence="13">F-ATPase subunit c</shortName>
    </alternativeName>
    <alternativeName>
        <fullName evidence="13">Lipid-binding protein</fullName>
    </alternativeName>
</protein>
<dbReference type="GO" id="GO:0045259">
    <property type="term" value="C:proton-transporting ATP synthase complex"/>
    <property type="evidence" value="ECO:0007669"/>
    <property type="project" value="UniProtKB-KW"/>
</dbReference>
<evidence type="ECO:0000256" key="10">
    <source>
        <dbReference type="ARBA" id="ARBA00023136"/>
    </source>
</evidence>
<feature type="transmembrane region" description="Helical" evidence="13">
    <location>
        <begin position="48"/>
        <end position="72"/>
    </location>
</feature>
<dbReference type="Pfam" id="PF00137">
    <property type="entry name" value="ATP-synt_C"/>
    <property type="match status" value="1"/>
</dbReference>
<comment type="caution">
    <text evidence="13">Lacks conserved residue(s) required for the propagation of feature annotation.</text>
</comment>
<keyword evidence="16" id="KW-1185">Reference proteome</keyword>
<keyword evidence="8 13" id="KW-0406">Ion transport</keyword>
<evidence type="ECO:0000256" key="1">
    <source>
        <dbReference type="ARBA" id="ARBA00004141"/>
    </source>
</evidence>
<dbReference type="InterPro" id="IPR005953">
    <property type="entry name" value="ATP_synth_csu_bac/chlpt"/>
</dbReference>
<evidence type="ECO:0000256" key="5">
    <source>
        <dbReference type="ARBA" id="ARBA00022692"/>
    </source>
</evidence>
<evidence type="ECO:0000313" key="16">
    <source>
        <dbReference type="Proteomes" id="UP000276568"/>
    </source>
</evidence>
<dbReference type="GO" id="GO:0008289">
    <property type="term" value="F:lipid binding"/>
    <property type="evidence" value="ECO:0007669"/>
    <property type="project" value="UniProtKB-KW"/>
</dbReference>
<dbReference type="InterPro" id="IPR035921">
    <property type="entry name" value="F/V-ATP_Csub_sf"/>
</dbReference>
<dbReference type="Proteomes" id="UP000276568">
    <property type="component" value="Unassembled WGS sequence"/>
</dbReference>
<dbReference type="InterPro" id="IPR002379">
    <property type="entry name" value="ATPase_proteolipid_c-like_dom"/>
</dbReference>
<proteinExistence type="inferred from homology"/>
<evidence type="ECO:0000256" key="7">
    <source>
        <dbReference type="ARBA" id="ARBA00022989"/>
    </source>
</evidence>
<evidence type="ECO:0000313" key="15">
    <source>
        <dbReference type="EMBL" id="RNM29337.1"/>
    </source>
</evidence>
<dbReference type="PRINTS" id="PR00124">
    <property type="entry name" value="ATPASEC"/>
</dbReference>
<keyword evidence="7 13" id="KW-1133">Transmembrane helix</keyword>
<gene>
    <name evidence="13 15" type="primary">atpE</name>
    <name evidence="15" type="ORF">EDX97_10065</name>
</gene>
<dbReference type="NCBIfam" id="TIGR01260">
    <property type="entry name" value="ATP_synt_c"/>
    <property type="match status" value="1"/>
</dbReference>
<comment type="function">
    <text evidence="13">Key component of the F(0) channel; it plays a direct role in translocation across the membrane. A homomeric c-ring of between 10-14 subunits forms the central stalk rotor element with the F(1) delta and epsilon subunits.</text>
</comment>